<dbReference type="AlphaFoldDB" id="A0A1H5ATC3"/>
<dbReference type="SUPFAM" id="SSF49503">
    <property type="entry name" value="Cupredoxins"/>
    <property type="match status" value="3"/>
</dbReference>
<accession>A0A1H5ATC3</accession>
<dbReference type="PANTHER" id="PTHR48267">
    <property type="entry name" value="CUPREDOXIN SUPERFAMILY PROTEIN"/>
    <property type="match status" value="1"/>
</dbReference>
<comment type="similarity">
    <text evidence="1">Belongs to the multicopper oxidase family.</text>
</comment>
<evidence type="ECO:0000256" key="2">
    <source>
        <dbReference type="SAM" id="MobiDB-lite"/>
    </source>
</evidence>
<dbReference type="EMBL" id="FNSA01000003">
    <property type="protein sequence ID" value="SED44870.1"/>
    <property type="molecule type" value="Genomic_DNA"/>
</dbReference>
<feature type="domain" description="Plastocyanin-like" evidence="4">
    <location>
        <begin position="447"/>
        <end position="549"/>
    </location>
</feature>
<dbReference type="Gene3D" id="2.60.40.420">
    <property type="entry name" value="Cupredoxins - blue copper proteins"/>
    <property type="match status" value="3"/>
</dbReference>
<dbReference type="Pfam" id="PF07731">
    <property type="entry name" value="Cu-oxidase_2"/>
    <property type="match status" value="1"/>
</dbReference>
<dbReference type="InterPro" id="IPR011706">
    <property type="entry name" value="Cu-oxidase_C"/>
</dbReference>
<evidence type="ECO:0000256" key="1">
    <source>
        <dbReference type="ARBA" id="ARBA00010609"/>
    </source>
</evidence>
<dbReference type="GO" id="GO:0051301">
    <property type="term" value="P:cell division"/>
    <property type="evidence" value="ECO:0007669"/>
    <property type="project" value="UniProtKB-KW"/>
</dbReference>
<dbReference type="PROSITE" id="PS51318">
    <property type="entry name" value="TAT"/>
    <property type="match status" value="1"/>
</dbReference>
<protein>
    <submittedName>
        <fullName evidence="6">Multicopper oxidase with three cupredoxin domains (Includes cell division protein FtsP and spore coat protein CotA)</fullName>
    </submittedName>
</protein>
<feature type="region of interest" description="Disordered" evidence="2">
    <location>
        <begin position="395"/>
        <end position="418"/>
    </location>
</feature>
<dbReference type="InterPro" id="IPR008972">
    <property type="entry name" value="Cupredoxin"/>
</dbReference>
<name>A0A1H5ATC3_TSUTY</name>
<dbReference type="GO" id="GO:0016491">
    <property type="term" value="F:oxidoreductase activity"/>
    <property type="evidence" value="ECO:0007669"/>
    <property type="project" value="InterPro"/>
</dbReference>
<keyword evidence="6" id="KW-0132">Cell division</keyword>
<dbReference type="OrthoDB" id="345021at2"/>
<gene>
    <name evidence="6" type="ORF">SAMN04489793_4985</name>
</gene>
<proteinExistence type="inferred from homology"/>
<feature type="compositionally biased region" description="Low complexity" evidence="2">
    <location>
        <begin position="28"/>
        <end position="37"/>
    </location>
</feature>
<feature type="domain" description="Plastocyanin-like" evidence="5">
    <location>
        <begin position="154"/>
        <end position="224"/>
    </location>
</feature>
<evidence type="ECO:0000313" key="7">
    <source>
        <dbReference type="Proteomes" id="UP000182241"/>
    </source>
</evidence>
<dbReference type="Pfam" id="PF07732">
    <property type="entry name" value="Cu-oxidase_3"/>
    <property type="match status" value="1"/>
</dbReference>
<dbReference type="RefSeq" id="WP_068741380.1">
    <property type="nucleotide sequence ID" value="NZ_CBDRGN010000002.1"/>
</dbReference>
<keyword evidence="6" id="KW-0167">Capsid protein</keyword>
<dbReference type="PANTHER" id="PTHR48267:SF1">
    <property type="entry name" value="BILIRUBIN OXIDASE"/>
    <property type="match status" value="1"/>
</dbReference>
<dbReference type="InterPro" id="IPR006311">
    <property type="entry name" value="TAT_signal"/>
</dbReference>
<keyword evidence="6" id="KW-0131">Cell cycle</keyword>
<sequence length="622" mass="68059">MGSTSFSRRTALRAAMIAALGAGTARTAGSAGADPITIPLPPFPGGLGPIPQPPSNSPLVTSSPPLRPYVDDLWVPPAHRSGAELTARAVRHRYHADLPPTRAFGYGDHILGPTITAHSGEELALSFGNRLGEHPLAEYVDESMMATTGADRTDPRTTVHLHGAPTAPASDGFPTICWRRNGMQHNRYGNRQEAATLWYHDHAVGITRLNVQAGLAGVYLVRDAHDTGEADNPLGLPAGERELPLVLQDRTFKTDGSLEARQFNFLPHDMNQAGQLGDVAVVNGVAWPRHRVARGLYRLRVVLGANSRVFRLQFSNSMRFWVIGGDQGLLDAPQAVRSITMSPGERADLLVDFGSADGGAVDLMNTAENSIGNALFMVPTLRRIMRFHLSGPRERARVPETLRGGPRRPPRLPAPVRPARRRTVTLGWDLATATSSIVPLRALMLINNLDFMSDDVDVARAGTVERWDIVNSLPIEHPIHLHLAVFRVIERHRLDSARYFLSAPPPAHVGTRWSPAPSRDMLSRRTGPEPWELGWKDTVLCPEDSVTSILVYWPTVEQLGFDPDAPIPVPHDAEVAGAHHGAAAHSGHGGGARPEVRGYVWHCHNLDHEDHDMMQRIRLQHH</sequence>
<keyword evidence="3" id="KW-0732">Signal</keyword>
<evidence type="ECO:0000259" key="5">
    <source>
        <dbReference type="Pfam" id="PF07732"/>
    </source>
</evidence>
<dbReference type="InterPro" id="IPR011707">
    <property type="entry name" value="Cu-oxidase-like_N"/>
</dbReference>
<dbReference type="STRING" id="57704.SAMN04489793_4985"/>
<keyword evidence="6" id="KW-0946">Virion</keyword>
<feature type="chain" id="PRO_5010198187" evidence="3">
    <location>
        <begin position="34"/>
        <end position="622"/>
    </location>
</feature>
<dbReference type="GO" id="GO:0005507">
    <property type="term" value="F:copper ion binding"/>
    <property type="evidence" value="ECO:0007669"/>
    <property type="project" value="InterPro"/>
</dbReference>
<organism evidence="6 7">
    <name type="scientific">Tsukamurella tyrosinosolvens</name>
    <dbReference type="NCBI Taxonomy" id="57704"/>
    <lineage>
        <taxon>Bacteria</taxon>
        <taxon>Bacillati</taxon>
        <taxon>Actinomycetota</taxon>
        <taxon>Actinomycetes</taxon>
        <taxon>Mycobacteriales</taxon>
        <taxon>Tsukamurellaceae</taxon>
        <taxon>Tsukamurella</taxon>
    </lineage>
</organism>
<feature type="region of interest" description="Disordered" evidence="2">
    <location>
        <begin position="28"/>
        <end position="60"/>
    </location>
</feature>
<feature type="signal peptide" evidence="3">
    <location>
        <begin position="1"/>
        <end position="33"/>
    </location>
</feature>
<dbReference type="InterPro" id="IPR045087">
    <property type="entry name" value="Cu-oxidase_fam"/>
</dbReference>
<evidence type="ECO:0000259" key="4">
    <source>
        <dbReference type="Pfam" id="PF07731"/>
    </source>
</evidence>
<reference evidence="7" key="1">
    <citation type="submission" date="2016-10" db="EMBL/GenBank/DDBJ databases">
        <authorList>
            <person name="Varghese N."/>
            <person name="Submissions S."/>
        </authorList>
    </citation>
    <scope>NUCLEOTIDE SEQUENCE [LARGE SCALE GENOMIC DNA]</scope>
    <source>
        <strain evidence="7">DSM 44234</strain>
    </source>
</reference>
<evidence type="ECO:0000256" key="3">
    <source>
        <dbReference type="SAM" id="SignalP"/>
    </source>
</evidence>
<evidence type="ECO:0000313" key="6">
    <source>
        <dbReference type="EMBL" id="SED44870.1"/>
    </source>
</evidence>
<feature type="compositionally biased region" description="Pro residues" evidence="2">
    <location>
        <begin position="38"/>
        <end position="56"/>
    </location>
</feature>
<dbReference type="Proteomes" id="UP000182241">
    <property type="component" value="Unassembled WGS sequence"/>
</dbReference>
<keyword evidence="7" id="KW-1185">Reference proteome</keyword>